<name>A0A2S8GUJ8_9BACT</name>
<dbReference type="RefSeq" id="WP_105333339.1">
    <property type="nucleotide sequence ID" value="NZ_PUHZ01000001.1"/>
</dbReference>
<organism evidence="1 2">
    <name type="scientific">Blastopirellula marina</name>
    <dbReference type="NCBI Taxonomy" id="124"/>
    <lineage>
        <taxon>Bacteria</taxon>
        <taxon>Pseudomonadati</taxon>
        <taxon>Planctomycetota</taxon>
        <taxon>Planctomycetia</taxon>
        <taxon>Pirellulales</taxon>
        <taxon>Pirellulaceae</taxon>
        <taxon>Blastopirellula</taxon>
    </lineage>
</organism>
<accession>A0A2S8GUJ8</accession>
<sequence>MDARTIEQWQAFCLGKSHEPPEDFANVFREIYLEPMSETLKEDLRRIFEPIPNSDGVLQKMLRLDQAAPSPTEEGIVRLVQADLAAMRPLVTHEEALAAIDLPVQVITDEDRFRQVCDSRTHSKLYHGIASYTMRQLHGQTLPVRALGEAFYGIAHNPRLQCALEADLVPGEVSFENYFELYFLGADYALGDGGAVAFHYCRP</sequence>
<evidence type="ECO:0000313" key="1">
    <source>
        <dbReference type="EMBL" id="PQO48108.1"/>
    </source>
</evidence>
<dbReference type="Proteomes" id="UP000237819">
    <property type="component" value="Unassembled WGS sequence"/>
</dbReference>
<protein>
    <submittedName>
        <fullName evidence="1">Uncharacterized protein</fullName>
    </submittedName>
</protein>
<dbReference type="AlphaFoldDB" id="A0A2S8GUJ8"/>
<dbReference type="EMBL" id="PUHZ01000001">
    <property type="protein sequence ID" value="PQO48108.1"/>
    <property type="molecule type" value="Genomic_DNA"/>
</dbReference>
<gene>
    <name evidence="1" type="ORF">C5Y93_00045</name>
</gene>
<evidence type="ECO:0000313" key="2">
    <source>
        <dbReference type="Proteomes" id="UP000237819"/>
    </source>
</evidence>
<comment type="caution">
    <text evidence="1">The sequence shown here is derived from an EMBL/GenBank/DDBJ whole genome shotgun (WGS) entry which is preliminary data.</text>
</comment>
<reference evidence="1 2" key="1">
    <citation type="submission" date="2018-02" db="EMBL/GenBank/DDBJ databases">
        <title>Comparative genomes isolates from brazilian mangrove.</title>
        <authorList>
            <person name="Araujo J.E."/>
            <person name="Taketani R.G."/>
            <person name="Silva M.C.P."/>
            <person name="Loureco M.V."/>
            <person name="Andreote F.D."/>
        </authorList>
    </citation>
    <scope>NUCLEOTIDE SEQUENCE [LARGE SCALE GENOMIC DNA]</scope>
    <source>
        <strain evidence="1 2">Nap-Phe MGV</strain>
    </source>
</reference>
<proteinExistence type="predicted"/>